<feature type="compositionally biased region" description="Polar residues" evidence="1">
    <location>
        <begin position="336"/>
        <end position="345"/>
    </location>
</feature>
<dbReference type="Proteomes" id="UP000039865">
    <property type="component" value="Unassembled WGS sequence"/>
</dbReference>
<keyword evidence="3" id="KW-1185">Reference proteome</keyword>
<name>A0A078B087_STYLE</name>
<reference evidence="2 3" key="1">
    <citation type="submission" date="2014-06" db="EMBL/GenBank/DDBJ databases">
        <authorList>
            <person name="Swart Estienne"/>
        </authorList>
    </citation>
    <scope>NUCLEOTIDE SEQUENCE [LARGE SCALE GENOMIC DNA]</scope>
    <source>
        <strain evidence="2 3">130c</strain>
    </source>
</reference>
<protein>
    <submittedName>
        <fullName evidence="2">Uncharacterized protein</fullName>
    </submittedName>
</protein>
<evidence type="ECO:0000313" key="3">
    <source>
        <dbReference type="Proteomes" id="UP000039865"/>
    </source>
</evidence>
<sequence length="742" mass="86435">MQECKPVDGFMPRDEFQKSIQLELFNQNIHIVYNEVFAVATLGQKRQEYTVQNLTTRYIFAQFWCEFTKEVLTEFLEEDLAYKYKEVQFFIRKATKMVKKSDMGIYEQPYKKKPHQQNNSQSREELQNGLEFFFSNVMMKCYQVPVLFTQSSEEQTNNDQIGTFVVMFFEKSVRKRTYAKTTTQKQRLRKTQDSRKNFDSSKGRILEDSLFHRESKMRRFCNYFVTLFHQKKLNPFSQFVNGQTLKLIKQRVRDKMNQFTEDEPYDQDGAGDQQTVRESQKDILTSSSRGRKQAAEVQKPTATMQKQSIIDNNTQESVIINQNNKKQHKMRKPYKNSMNTSMSNKDQNDHVMSASPYSKDKALPYNKNRNTSNRQSVQLVAGMNQQIDSLVQDNPLYQANKRNQLVKSSLAGMTEQKSLEEGNHQEERKEKKSKSVLSRYLGSKHDKYSIDFDDIQPAKLNGVMNNFNSKNNSRQGFYDYTDAALKEAKNPISRIESYESDEINEIEKDPKLVKTYAGKKDKSRQAKFKQQDSTKFQTAQFGQVTFSPKTTIQPPTLGSEDVQPVEIGKPRYMKENHQKSNQPARSNIQSKGAFEIVSERSEIARNPRESINHQVNQEYYKLQEMNNNADSMLSLYNKIPDSKNIQFYSSDVSLESKIHDKKQTKASNIRTKNKTNWGNAERVNRDINLNSSRSNPYQDNNHQQIHNIKGGHHRRQTNAFQDTPGVYGDNESEYEDASEIGP</sequence>
<feature type="compositionally biased region" description="Basic residues" evidence="1">
    <location>
        <begin position="325"/>
        <end position="334"/>
    </location>
</feature>
<dbReference type="InParanoid" id="A0A078B087"/>
<dbReference type="EMBL" id="CCKQ01016039">
    <property type="protein sequence ID" value="CDW87904.1"/>
    <property type="molecule type" value="Genomic_DNA"/>
</dbReference>
<feature type="compositionally biased region" description="Acidic residues" evidence="1">
    <location>
        <begin position="730"/>
        <end position="742"/>
    </location>
</feature>
<feature type="region of interest" description="Disordered" evidence="1">
    <location>
        <begin position="709"/>
        <end position="742"/>
    </location>
</feature>
<dbReference type="AlphaFoldDB" id="A0A078B087"/>
<evidence type="ECO:0000256" key="1">
    <source>
        <dbReference type="SAM" id="MobiDB-lite"/>
    </source>
</evidence>
<feature type="compositionally biased region" description="Basic and acidic residues" evidence="1">
    <location>
        <begin position="417"/>
        <end position="430"/>
    </location>
</feature>
<feature type="region of interest" description="Disordered" evidence="1">
    <location>
        <begin position="180"/>
        <end position="199"/>
    </location>
</feature>
<accession>A0A078B087</accession>
<organism evidence="2 3">
    <name type="scientific">Stylonychia lemnae</name>
    <name type="common">Ciliate</name>
    <dbReference type="NCBI Taxonomy" id="5949"/>
    <lineage>
        <taxon>Eukaryota</taxon>
        <taxon>Sar</taxon>
        <taxon>Alveolata</taxon>
        <taxon>Ciliophora</taxon>
        <taxon>Intramacronucleata</taxon>
        <taxon>Spirotrichea</taxon>
        <taxon>Stichotrichia</taxon>
        <taxon>Sporadotrichida</taxon>
        <taxon>Oxytrichidae</taxon>
        <taxon>Stylonychinae</taxon>
        <taxon>Stylonychia</taxon>
    </lineage>
</organism>
<feature type="compositionally biased region" description="Basic and acidic residues" evidence="1">
    <location>
        <begin position="190"/>
        <end position="199"/>
    </location>
</feature>
<evidence type="ECO:0000313" key="2">
    <source>
        <dbReference type="EMBL" id="CDW87904.1"/>
    </source>
</evidence>
<feature type="compositionally biased region" description="Polar residues" evidence="1">
    <location>
        <begin position="272"/>
        <end position="288"/>
    </location>
</feature>
<feature type="compositionally biased region" description="Polar residues" evidence="1">
    <location>
        <begin position="300"/>
        <end position="324"/>
    </location>
</feature>
<proteinExistence type="predicted"/>
<gene>
    <name evidence="2" type="primary">Contig7066.g7561</name>
    <name evidence="2" type="ORF">STYLEM_17018</name>
</gene>
<feature type="region of interest" description="Disordered" evidence="1">
    <location>
        <begin position="259"/>
        <end position="372"/>
    </location>
</feature>
<feature type="region of interest" description="Disordered" evidence="1">
    <location>
        <begin position="413"/>
        <end position="437"/>
    </location>
</feature>